<dbReference type="PROSITE" id="PS00211">
    <property type="entry name" value="ABC_TRANSPORTER_1"/>
    <property type="match status" value="1"/>
</dbReference>
<dbReference type="SUPFAM" id="SSF52540">
    <property type="entry name" value="P-loop containing nucleoside triphosphate hydrolases"/>
    <property type="match status" value="1"/>
</dbReference>
<dbReference type="Proteomes" id="UP000287033">
    <property type="component" value="Unassembled WGS sequence"/>
</dbReference>
<dbReference type="Gene3D" id="3.40.50.300">
    <property type="entry name" value="P-loop containing nucleotide triphosphate hydrolases"/>
    <property type="match status" value="1"/>
</dbReference>
<dbReference type="GO" id="GO:0015408">
    <property type="term" value="F:ABC-type ferric iron transporter activity"/>
    <property type="evidence" value="ECO:0007669"/>
    <property type="project" value="InterPro"/>
</dbReference>
<dbReference type="CDD" id="cd03259">
    <property type="entry name" value="ABC_Carb_Solutes_like"/>
    <property type="match status" value="1"/>
</dbReference>
<dbReference type="AlphaFoldDB" id="A0A401TTE6"/>
<dbReference type="PROSITE" id="PS50893">
    <property type="entry name" value="ABC_TRANSPORTER_2"/>
    <property type="match status" value="1"/>
</dbReference>
<dbReference type="EMBL" id="BEZZ01179341">
    <property type="protein sequence ID" value="GCC45900.1"/>
    <property type="molecule type" value="Genomic_DNA"/>
</dbReference>
<dbReference type="GO" id="GO:0005524">
    <property type="term" value="F:ATP binding"/>
    <property type="evidence" value="ECO:0007669"/>
    <property type="project" value="UniProtKB-KW"/>
</dbReference>
<dbReference type="InterPro" id="IPR017871">
    <property type="entry name" value="ABC_transporter-like_CS"/>
</dbReference>
<keyword evidence="3" id="KW-0547">Nucleotide-binding</keyword>
<dbReference type="OrthoDB" id="5857200at2759"/>
<feature type="domain" description="ABC transporter" evidence="7">
    <location>
        <begin position="6"/>
        <end position="237"/>
    </location>
</feature>
<dbReference type="InterPro" id="IPR047641">
    <property type="entry name" value="ABC_transpr_MalK/UgpC-like"/>
</dbReference>
<dbReference type="InterPro" id="IPR003593">
    <property type="entry name" value="AAA+_ATPase"/>
</dbReference>
<dbReference type="GO" id="GO:0043190">
    <property type="term" value="C:ATP-binding cassette (ABC) transporter complex"/>
    <property type="evidence" value="ECO:0007669"/>
    <property type="project" value="InterPro"/>
</dbReference>
<dbReference type="STRING" id="137246.A0A401TTE6"/>
<dbReference type="InterPro" id="IPR003439">
    <property type="entry name" value="ABC_transporter-like_ATP-bd"/>
</dbReference>
<dbReference type="InterPro" id="IPR027417">
    <property type="entry name" value="P-loop_NTPase"/>
</dbReference>
<dbReference type="SMART" id="SM00382">
    <property type="entry name" value="AAA"/>
    <property type="match status" value="1"/>
</dbReference>
<name>A0A401TTE6_CHIPU</name>
<evidence type="ECO:0000256" key="6">
    <source>
        <dbReference type="ARBA" id="ARBA00023136"/>
    </source>
</evidence>
<evidence type="ECO:0000256" key="1">
    <source>
        <dbReference type="ARBA" id="ARBA00022448"/>
    </source>
</evidence>
<sequence length="238" mass="26062">MIMDMLELRGIDKLYRSRGKVPVHAVRALDMAVEKGEIVALLGSSGCGKTSTLRMIAGFEDVSAGSIALGGRPIHVLPPARRKVAMAFEGYSLYPPLTVRENIAFALKSAQLPRSEVTRRVDEIARLVEIEDILDKYPRAISGGQQQRVSLARALVRDADLYLLDEPMGQLEPQLRAVLRGRIKSLLAERGMTAIFVTHDQTEASALADRIAVMEGGVLQQFASEKELKGRPANLFVA</sequence>
<accession>A0A401TTE6</accession>
<dbReference type="GO" id="GO:0016887">
    <property type="term" value="F:ATP hydrolysis activity"/>
    <property type="evidence" value="ECO:0007669"/>
    <property type="project" value="InterPro"/>
</dbReference>
<protein>
    <recommendedName>
        <fullName evidence="7">ABC transporter domain-containing protein</fullName>
    </recommendedName>
</protein>
<evidence type="ECO:0000256" key="4">
    <source>
        <dbReference type="ARBA" id="ARBA00022840"/>
    </source>
</evidence>
<organism evidence="8 9">
    <name type="scientific">Chiloscyllium punctatum</name>
    <name type="common">Brownbanded bambooshark</name>
    <name type="synonym">Hemiscyllium punctatum</name>
    <dbReference type="NCBI Taxonomy" id="137246"/>
    <lineage>
        <taxon>Eukaryota</taxon>
        <taxon>Metazoa</taxon>
        <taxon>Chordata</taxon>
        <taxon>Craniata</taxon>
        <taxon>Vertebrata</taxon>
        <taxon>Chondrichthyes</taxon>
        <taxon>Elasmobranchii</taxon>
        <taxon>Galeomorphii</taxon>
        <taxon>Galeoidea</taxon>
        <taxon>Orectolobiformes</taxon>
        <taxon>Hemiscylliidae</taxon>
        <taxon>Chiloscyllium</taxon>
    </lineage>
</organism>
<dbReference type="Pfam" id="PF00005">
    <property type="entry name" value="ABC_tran"/>
    <property type="match status" value="1"/>
</dbReference>
<evidence type="ECO:0000259" key="7">
    <source>
        <dbReference type="PROSITE" id="PS50893"/>
    </source>
</evidence>
<dbReference type="PANTHER" id="PTHR43875:SF14">
    <property type="entry name" value="ABC TRANSPORTER ATP-BINDING PROTEIN"/>
    <property type="match status" value="1"/>
</dbReference>
<dbReference type="InterPro" id="IPR015853">
    <property type="entry name" value="ABC_transpr_FbpC"/>
</dbReference>
<keyword evidence="9" id="KW-1185">Reference proteome</keyword>
<feature type="non-terminal residue" evidence="8">
    <location>
        <position position="238"/>
    </location>
</feature>
<comment type="caution">
    <text evidence="8">The sequence shown here is derived from an EMBL/GenBank/DDBJ whole genome shotgun (WGS) entry which is preliminary data.</text>
</comment>
<keyword evidence="2" id="KW-1003">Cell membrane</keyword>
<reference evidence="8 9" key="1">
    <citation type="journal article" date="2018" name="Nat. Ecol. Evol.">
        <title>Shark genomes provide insights into elasmobranch evolution and the origin of vertebrates.</title>
        <authorList>
            <person name="Hara Y"/>
            <person name="Yamaguchi K"/>
            <person name="Onimaru K"/>
            <person name="Kadota M"/>
            <person name="Koyanagi M"/>
            <person name="Keeley SD"/>
            <person name="Tatsumi K"/>
            <person name="Tanaka K"/>
            <person name="Motone F"/>
            <person name="Kageyama Y"/>
            <person name="Nozu R"/>
            <person name="Adachi N"/>
            <person name="Nishimura O"/>
            <person name="Nakagawa R"/>
            <person name="Tanegashima C"/>
            <person name="Kiyatake I"/>
            <person name="Matsumoto R"/>
            <person name="Murakumo K"/>
            <person name="Nishida K"/>
            <person name="Terakita A"/>
            <person name="Kuratani S"/>
            <person name="Sato K"/>
            <person name="Hyodo S Kuraku.S."/>
        </authorList>
    </citation>
    <scope>NUCLEOTIDE SEQUENCE [LARGE SCALE GENOMIC DNA]</scope>
</reference>
<proteinExistence type="predicted"/>
<keyword evidence="4" id="KW-0067">ATP-binding</keyword>
<keyword evidence="1" id="KW-0813">Transport</keyword>
<evidence type="ECO:0000313" key="9">
    <source>
        <dbReference type="Proteomes" id="UP000287033"/>
    </source>
</evidence>
<dbReference type="PANTHER" id="PTHR43875">
    <property type="entry name" value="MALTODEXTRIN IMPORT ATP-BINDING PROTEIN MSMX"/>
    <property type="match status" value="1"/>
</dbReference>
<evidence type="ECO:0000313" key="8">
    <source>
        <dbReference type="EMBL" id="GCC45900.1"/>
    </source>
</evidence>
<evidence type="ECO:0000256" key="5">
    <source>
        <dbReference type="ARBA" id="ARBA00023032"/>
    </source>
</evidence>
<keyword evidence="5" id="KW-0764">Sulfate transport</keyword>
<dbReference type="FunFam" id="3.40.50.300:FF:000425">
    <property type="entry name" value="Probable ABC transporter, ATP-binding subunit"/>
    <property type="match status" value="1"/>
</dbReference>
<evidence type="ECO:0000256" key="2">
    <source>
        <dbReference type="ARBA" id="ARBA00022475"/>
    </source>
</evidence>
<dbReference type="OMA" id="MPRTEID"/>
<evidence type="ECO:0000256" key="3">
    <source>
        <dbReference type="ARBA" id="ARBA00022741"/>
    </source>
</evidence>
<keyword evidence="6" id="KW-0472">Membrane</keyword>
<gene>
    <name evidence="8" type="ORF">chiPu_0030286</name>
</gene>